<gene>
    <name evidence="1" type="ORF">COO92_21275</name>
</gene>
<dbReference type="AlphaFoldDB" id="A0A2N3L0J2"/>
<evidence type="ECO:0000313" key="2">
    <source>
        <dbReference type="Proteomes" id="UP000233332"/>
    </source>
</evidence>
<accession>A0A2N3L0J2</accession>
<proteinExistence type="predicted"/>
<dbReference type="RefSeq" id="WP_101304944.1">
    <property type="nucleotide sequence ID" value="NZ_NXGX01000015.1"/>
</dbReference>
<reference evidence="1 2" key="1">
    <citation type="submission" date="2017-09" db="EMBL/GenBank/DDBJ databases">
        <title>Biodiversity and function of Thalassospira species in the particle-attached aromatic-hydrocarbon-degrading consortia from the surface seawater of the China South Sea.</title>
        <authorList>
            <person name="Dong C."/>
            <person name="Lai Q."/>
            <person name="Shao Z."/>
        </authorList>
    </citation>
    <scope>NUCLEOTIDE SEQUENCE [LARGE SCALE GENOMIC DNA]</scope>
    <source>
        <strain evidence="1 2">139Z-12</strain>
    </source>
</reference>
<protein>
    <submittedName>
        <fullName evidence="1">Uncharacterized protein</fullName>
    </submittedName>
</protein>
<name>A0A2N3L0J2_9PROT</name>
<organism evidence="1 2">
    <name type="scientific">Thalassospira lohafexi</name>
    <dbReference type="NCBI Taxonomy" id="744227"/>
    <lineage>
        <taxon>Bacteria</taxon>
        <taxon>Pseudomonadati</taxon>
        <taxon>Pseudomonadota</taxon>
        <taxon>Alphaproteobacteria</taxon>
        <taxon>Rhodospirillales</taxon>
        <taxon>Thalassospiraceae</taxon>
        <taxon>Thalassospira</taxon>
    </lineage>
</organism>
<dbReference type="Proteomes" id="UP000233332">
    <property type="component" value="Unassembled WGS sequence"/>
</dbReference>
<keyword evidence="2" id="KW-1185">Reference proteome</keyword>
<comment type="caution">
    <text evidence="1">The sequence shown here is derived from an EMBL/GenBank/DDBJ whole genome shotgun (WGS) entry which is preliminary data.</text>
</comment>
<evidence type="ECO:0000313" key="1">
    <source>
        <dbReference type="EMBL" id="PKR56339.1"/>
    </source>
</evidence>
<sequence length="176" mass="20737">MAKKSIKNQNLTIRLDEKTRFALDFLVRLEGQNASKLVERIILEKADTSYFGRYNTHLERKEYNWRDVWHVSEGVRHLMFITHPAVKAEIHLTFEEEEMAEFVQRHWPFFSSSFRLSTLIAPYVDILWPHMDALVAEWREHKATDPWRAGESMKEILSGVEVAPPDWPPKSDDKEG</sequence>
<dbReference type="EMBL" id="NXGX01000015">
    <property type="protein sequence ID" value="PKR56339.1"/>
    <property type="molecule type" value="Genomic_DNA"/>
</dbReference>